<dbReference type="GO" id="GO:0004488">
    <property type="term" value="F:methylenetetrahydrofolate dehydrogenase (NADP+) activity"/>
    <property type="evidence" value="ECO:0007669"/>
    <property type="project" value="UniProtKB-UniRule"/>
</dbReference>
<evidence type="ECO:0000256" key="5">
    <source>
        <dbReference type="ARBA" id="ARBA00022755"/>
    </source>
</evidence>
<dbReference type="Pfam" id="PF00763">
    <property type="entry name" value="THF_DHG_CYH"/>
    <property type="match status" value="1"/>
</dbReference>
<dbReference type="GO" id="GO:0006164">
    <property type="term" value="P:purine nucleotide biosynthetic process"/>
    <property type="evidence" value="ECO:0007669"/>
    <property type="project" value="UniProtKB-KW"/>
</dbReference>
<comment type="catalytic activity">
    <reaction evidence="12">
        <text>(6R)-5,10-methenyltetrahydrofolate + H2O = (6R)-10-formyltetrahydrofolate + H(+)</text>
        <dbReference type="Rhea" id="RHEA:23700"/>
        <dbReference type="ChEBI" id="CHEBI:15377"/>
        <dbReference type="ChEBI" id="CHEBI:15378"/>
        <dbReference type="ChEBI" id="CHEBI:57455"/>
        <dbReference type="ChEBI" id="CHEBI:195366"/>
        <dbReference type="EC" id="3.5.4.9"/>
    </reaction>
</comment>
<evidence type="ECO:0000256" key="3">
    <source>
        <dbReference type="ARBA" id="ARBA00022563"/>
    </source>
</evidence>
<keyword evidence="5 12" id="KW-0658">Purine biosynthesis</keyword>
<dbReference type="PRINTS" id="PR00085">
    <property type="entry name" value="THFDHDRGNASE"/>
</dbReference>
<feature type="domain" description="Tetrahydrofolate dehydrogenase/cyclohydrolase catalytic" evidence="13">
    <location>
        <begin position="8"/>
        <end position="122"/>
    </location>
</feature>
<keyword evidence="11 12" id="KW-0511">Multifunctional enzyme</keyword>
<dbReference type="PANTHER" id="PTHR48099:SF5">
    <property type="entry name" value="C-1-TETRAHYDROFOLATE SYNTHASE, CYTOPLASMIC"/>
    <property type="match status" value="1"/>
</dbReference>
<evidence type="ECO:0000256" key="6">
    <source>
        <dbReference type="ARBA" id="ARBA00022801"/>
    </source>
</evidence>
<dbReference type="UniPathway" id="UPA00193"/>
<dbReference type="EC" id="1.5.1.5" evidence="12"/>
<dbReference type="AlphaFoldDB" id="A0A6B8RUG2"/>
<protein>
    <recommendedName>
        <fullName evidence="12">Bifunctional protein FolD</fullName>
    </recommendedName>
    <domain>
        <recommendedName>
            <fullName evidence="12">Methylenetetrahydrofolate dehydrogenase</fullName>
            <ecNumber evidence="12">1.5.1.5</ecNumber>
        </recommendedName>
    </domain>
    <domain>
        <recommendedName>
            <fullName evidence="12">Methenyltetrahydrofolate cyclohydrolase</fullName>
            <ecNumber evidence="12">3.5.4.9</ecNumber>
        </recommendedName>
    </domain>
</protein>
<feature type="domain" description="Tetrahydrofolate dehydrogenase/cyclohydrolase NAD(P)-binding" evidence="14">
    <location>
        <begin position="141"/>
        <end position="278"/>
    </location>
</feature>
<dbReference type="EC" id="3.5.4.9" evidence="12"/>
<evidence type="ECO:0000259" key="14">
    <source>
        <dbReference type="Pfam" id="PF02882"/>
    </source>
</evidence>
<dbReference type="CDD" id="cd01080">
    <property type="entry name" value="NAD_bind_m-THF_DH_Cyclohyd"/>
    <property type="match status" value="1"/>
</dbReference>
<dbReference type="Proteomes" id="UP000426246">
    <property type="component" value="Chromosome"/>
</dbReference>
<evidence type="ECO:0000313" key="16">
    <source>
        <dbReference type="Proteomes" id="UP000426246"/>
    </source>
</evidence>
<keyword evidence="10 12" id="KW-0486">Methionine biosynthesis</keyword>
<dbReference type="HAMAP" id="MF_01576">
    <property type="entry name" value="THF_DHG_CYH"/>
    <property type="match status" value="1"/>
</dbReference>
<dbReference type="Gene3D" id="3.40.50.10860">
    <property type="entry name" value="Leucine Dehydrogenase, chain A, domain 1"/>
    <property type="match status" value="1"/>
</dbReference>
<comment type="similarity">
    <text evidence="12">Belongs to the tetrahydrofolate dehydrogenase/cyclohydrolase family.</text>
</comment>
<dbReference type="FunFam" id="3.40.50.720:FF:000094">
    <property type="entry name" value="Bifunctional protein FolD"/>
    <property type="match status" value="1"/>
</dbReference>
<gene>
    <name evidence="12" type="primary">folD</name>
    <name evidence="15" type="ORF">EHS13_21115</name>
</gene>
<keyword evidence="7 12" id="KW-0521">NADP</keyword>
<comment type="caution">
    <text evidence="12">Lacks conserved residue(s) required for the propagation of feature annotation.</text>
</comment>
<keyword evidence="9 12" id="KW-0368">Histidine biosynthesis</keyword>
<dbReference type="GO" id="GO:0005829">
    <property type="term" value="C:cytosol"/>
    <property type="evidence" value="ECO:0007669"/>
    <property type="project" value="TreeGrafter"/>
</dbReference>
<keyword evidence="6 12" id="KW-0378">Hydrolase</keyword>
<organism evidence="15 16">
    <name type="scientific">Paenibacillus psychroresistens</name>
    <dbReference type="NCBI Taxonomy" id="1778678"/>
    <lineage>
        <taxon>Bacteria</taxon>
        <taxon>Bacillati</taxon>
        <taxon>Bacillota</taxon>
        <taxon>Bacilli</taxon>
        <taxon>Bacillales</taxon>
        <taxon>Paenibacillaceae</taxon>
        <taxon>Paenibacillus</taxon>
    </lineage>
</organism>
<accession>A0A6B8RUG2</accession>
<evidence type="ECO:0000259" key="13">
    <source>
        <dbReference type="Pfam" id="PF00763"/>
    </source>
</evidence>
<name>A0A6B8RUG2_9BACL</name>
<evidence type="ECO:0000313" key="15">
    <source>
        <dbReference type="EMBL" id="QGR00191.1"/>
    </source>
</evidence>
<evidence type="ECO:0000256" key="8">
    <source>
        <dbReference type="ARBA" id="ARBA00023002"/>
    </source>
</evidence>
<evidence type="ECO:0000256" key="4">
    <source>
        <dbReference type="ARBA" id="ARBA00022605"/>
    </source>
</evidence>
<evidence type="ECO:0000256" key="11">
    <source>
        <dbReference type="ARBA" id="ARBA00023268"/>
    </source>
</evidence>
<dbReference type="InterPro" id="IPR020631">
    <property type="entry name" value="THF_DH/CycHdrlase_NAD-bd_dom"/>
</dbReference>
<evidence type="ECO:0000256" key="7">
    <source>
        <dbReference type="ARBA" id="ARBA00022857"/>
    </source>
</evidence>
<dbReference type="GO" id="GO:0009086">
    <property type="term" value="P:methionine biosynthetic process"/>
    <property type="evidence" value="ECO:0007669"/>
    <property type="project" value="UniProtKB-KW"/>
</dbReference>
<dbReference type="SUPFAM" id="SSF53223">
    <property type="entry name" value="Aminoacid dehydrogenase-like, N-terminal domain"/>
    <property type="match status" value="1"/>
</dbReference>
<dbReference type="InterPro" id="IPR020630">
    <property type="entry name" value="THF_DH/CycHdrlase_cat_dom"/>
</dbReference>
<comment type="subunit">
    <text evidence="2 12">Homodimer.</text>
</comment>
<dbReference type="GO" id="GO:0000105">
    <property type="term" value="P:L-histidine biosynthetic process"/>
    <property type="evidence" value="ECO:0007669"/>
    <property type="project" value="UniProtKB-KW"/>
</dbReference>
<dbReference type="OrthoDB" id="9803580at2"/>
<evidence type="ECO:0000256" key="1">
    <source>
        <dbReference type="ARBA" id="ARBA00004777"/>
    </source>
</evidence>
<dbReference type="KEGG" id="ppsc:EHS13_21115"/>
<comment type="pathway">
    <text evidence="1 12">One-carbon metabolism; tetrahydrofolate interconversion.</text>
</comment>
<reference evidence="16" key="1">
    <citation type="submission" date="2018-11" db="EMBL/GenBank/DDBJ databases">
        <title>Complete genome sequence of Paenibacillus sp. ML311-T8.</title>
        <authorList>
            <person name="Nam Y.-D."/>
            <person name="Kang J."/>
            <person name="Chung W.-H."/>
            <person name="Park Y.S."/>
        </authorList>
    </citation>
    <scope>NUCLEOTIDE SEQUENCE [LARGE SCALE GENOMIC DNA]</scope>
    <source>
        <strain evidence="16">ML311-T8</strain>
    </source>
</reference>
<comment type="catalytic activity">
    <reaction evidence="12">
        <text>(6R)-5,10-methylene-5,6,7,8-tetrahydrofolate + NADP(+) = (6R)-5,10-methenyltetrahydrofolate + NADPH</text>
        <dbReference type="Rhea" id="RHEA:22812"/>
        <dbReference type="ChEBI" id="CHEBI:15636"/>
        <dbReference type="ChEBI" id="CHEBI:57455"/>
        <dbReference type="ChEBI" id="CHEBI:57783"/>
        <dbReference type="ChEBI" id="CHEBI:58349"/>
        <dbReference type="EC" id="1.5.1.5"/>
    </reaction>
</comment>
<keyword evidence="3 12" id="KW-0554">One-carbon metabolism</keyword>
<feature type="binding site" evidence="12">
    <location>
        <begin position="167"/>
        <end position="169"/>
    </location>
    <ligand>
        <name>NADP(+)</name>
        <dbReference type="ChEBI" id="CHEBI:58349"/>
    </ligand>
</feature>
<keyword evidence="8 12" id="KW-0560">Oxidoreductase</keyword>
<dbReference type="GO" id="GO:0035999">
    <property type="term" value="P:tetrahydrofolate interconversion"/>
    <property type="evidence" value="ECO:0007669"/>
    <property type="project" value="UniProtKB-UniRule"/>
</dbReference>
<dbReference type="SUPFAM" id="SSF51735">
    <property type="entry name" value="NAD(P)-binding Rossmann-fold domains"/>
    <property type="match status" value="1"/>
</dbReference>
<keyword evidence="16" id="KW-1185">Reference proteome</keyword>
<dbReference type="FunFam" id="3.40.50.10860:FF:000005">
    <property type="entry name" value="C-1-tetrahydrofolate synthase, cytoplasmic, putative"/>
    <property type="match status" value="1"/>
</dbReference>
<dbReference type="InterPro" id="IPR036291">
    <property type="entry name" value="NAD(P)-bd_dom_sf"/>
</dbReference>
<dbReference type="InterPro" id="IPR000672">
    <property type="entry name" value="THF_DH/CycHdrlase"/>
</dbReference>
<comment type="function">
    <text evidence="12">Catalyzes the oxidation of 5,10-methylenetetrahydrofolate to 5,10-methenyltetrahydrofolate and then the hydrolysis of 5,10-methenyltetrahydrofolate to 10-formyltetrahydrofolate.</text>
</comment>
<dbReference type="GO" id="GO:0004477">
    <property type="term" value="F:methenyltetrahydrofolate cyclohydrolase activity"/>
    <property type="evidence" value="ECO:0007669"/>
    <property type="project" value="UniProtKB-UniRule"/>
</dbReference>
<evidence type="ECO:0000256" key="9">
    <source>
        <dbReference type="ARBA" id="ARBA00023102"/>
    </source>
</evidence>
<evidence type="ECO:0000256" key="12">
    <source>
        <dbReference type="HAMAP-Rule" id="MF_01576"/>
    </source>
</evidence>
<dbReference type="PANTHER" id="PTHR48099">
    <property type="entry name" value="C-1-TETRAHYDROFOLATE SYNTHASE, CYTOPLASMIC-RELATED"/>
    <property type="match status" value="1"/>
</dbReference>
<dbReference type="Pfam" id="PF02882">
    <property type="entry name" value="THF_DHG_CYH_C"/>
    <property type="match status" value="1"/>
</dbReference>
<dbReference type="EMBL" id="CP034235">
    <property type="protein sequence ID" value="QGR00191.1"/>
    <property type="molecule type" value="Genomic_DNA"/>
</dbReference>
<sequence>METNKLILDGNIVASSIKADLVPRIAKLIGRGITPCLATILVGNDPASATYVRMKVNACKKLGIESRRIVLAEDTTTEQLIQTIQQLNEDITVHGILLQHPVPEQIDERAAFEAIQLHKDVDGVTTLGFAQNAFSLAAFPSCTPAAIIAILDFYNIQIEGKHAVIIGRSPILGKPVSLMLLNRNATVTICHSKTQNLEEIVKLGNIVVAAVGKPKFIKGSWIKAGAIVMDAGYNEGNIGDVDYEACLIKASAITPVPAGVGPVTIATLLKHTVDSAENSFFSIL</sequence>
<evidence type="ECO:0000256" key="2">
    <source>
        <dbReference type="ARBA" id="ARBA00011738"/>
    </source>
</evidence>
<evidence type="ECO:0000256" key="10">
    <source>
        <dbReference type="ARBA" id="ARBA00023167"/>
    </source>
</evidence>
<dbReference type="Gene3D" id="3.40.50.720">
    <property type="entry name" value="NAD(P)-binding Rossmann-like Domain"/>
    <property type="match status" value="1"/>
</dbReference>
<keyword evidence="4 12" id="KW-0028">Amino-acid biosynthesis</keyword>
<proteinExistence type="inferred from homology"/>
<dbReference type="InterPro" id="IPR046346">
    <property type="entry name" value="Aminoacid_DH-like_N_sf"/>
</dbReference>